<dbReference type="EMBL" id="SGPK01000798">
    <property type="protein sequence ID" value="THG97491.1"/>
    <property type="molecule type" value="Genomic_DNA"/>
</dbReference>
<dbReference type="Proteomes" id="UP000308199">
    <property type="component" value="Unassembled WGS sequence"/>
</dbReference>
<accession>A0A4S4KGX5</accession>
<keyword evidence="3" id="KW-1185">Reference proteome</keyword>
<dbReference type="OrthoDB" id="1714508at2759"/>
<feature type="compositionally biased region" description="Polar residues" evidence="1">
    <location>
        <begin position="1"/>
        <end position="11"/>
    </location>
</feature>
<evidence type="ECO:0000313" key="2">
    <source>
        <dbReference type="EMBL" id="THG97491.1"/>
    </source>
</evidence>
<comment type="caution">
    <text evidence="2">The sequence shown here is derived from an EMBL/GenBank/DDBJ whole genome shotgun (WGS) entry which is preliminary data.</text>
</comment>
<feature type="compositionally biased region" description="Basic and acidic residues" evidence="1">
    <location>
        <begin position="132"/>
        <end position="141"/>
    </location>
</feature>
<feature type="non-terminal residue" evidence="2">
    <location>
        <position position="1"/>
    </location>
</feature>
<reference evidence="2 3" key="1">
    <citation type="submission" date="2019-02" db="EMBL/GenBank/DDBJ databases">
        <title>Genome sequencing of the rare red list fungi Phellinidium pouzarii.</title>
        <authorList>
            <person name="Buettner E."/>
            <person name="Kellner H."/>
        </authorList>
    </citation>
    <scope>NUCLEOTIDE SEQUENCE [LARGE SCALE GENOMIC DNA]</scope>
    <source>
        <strain evidence="2 3">DSM 108285</strain>
    </source>
</reference>
<evidence type="ECO:0000313" key="3">
    <source>
        <dbReference type="Proteomes" id="UP000308199"/>
    </source>
</evidence>
<evidence type="ECO:0000256" key="1">
    <source>
        <dbReference type="SAM" id="MobiDB-lite"/>
    </source>
</evidence>
<feature type="compositionally biased region" description="Low complexity" evidence="1">
    <location>
        <begin position="156"/>
        <end position="174"/>
    </location>
</feature>
<gene>
    <name evidence="2" type="ORF">EW145_g7602</name>
</gene>
<feature type="region of interest" description="Disordered" evidence="1">
    <location>
        <begin position="132"/>
        <end position="208"/>
    </location>
</feature>
<name>A0A4S4KGX5_9AGAM</name>
<dbReference type="AlphaFoldDB" id="A0A4S4KGX5"/>
<organism evidence="2 3">
    <name type="scientific">Phellinidium pouzarii</name>
    <dbReference type="NCBI Taxonomy" id="167371"/>
    <lineage>
        <taxon>Eukaryota</taxon>
        <taxon>Fungi</taxon>
        <taxon>Dikarya</taxon>
        <taxon>Basidiomycota</taxon>
        <taxon>Agaricomycotina</taxon>
        <taxon>Agaricomycetes</taxon>
        <taxon>Hymenochaetales</taxon>
        <taxon>Hymenochaetaceae</taxon>
        <taxon>Phellinidium</taxon>
    </lineage>
</organism>
<protein>
    <submittedName>
        <fullName evidence="2">Uncharacterized protein</fullName>
    </submittedName>
</protein>
<feature type="region of interest" description="Disordered" evidence="1">
    <location>
        <begin position="1"/>
        <end position="116"/>
    </location>
</feature>
<sequence>SIRQSRGQPAQSTSRVSSPSPSCSRSRSPDAERGNEDDELARIRALLRPAPIAGVQDWGIPPPSLEPDSPHRANAPRSALDEARALPRAEARRHGTAPFQRRAHGEPRVSQPAPVWDPRDVKEEWFAERIAEQQKRREERQAAMQASGKRARIDFTSSSSAVSSSSAAKTSSYTRGGGVLANKYSGASAGDANRRSRFAPYPPGGRWG</sequence>
<feature type="compositionally biased region" description="Basic and acidic residues" evidence="1">
    <location>
        <begin position="79"/>
        <end position="93"/>
    </location>
</feature>
<feature type="compositionally biased region" description="Low complexity" evidence="1">
    <location>
        <begin position="12"/>
        <end position="26"/>
    </location>
</feature>
<proteinExistence type="predicted"/>